<dbReference type="VEuPathDB" id="MicrosporidiaDB:VICG_00457"/>
<evidence type="ECO:0000313" key="1">
    <source>
        <dbReference type="EMBL" id="ELA42359.1"/>
    </source>
</evidence>
<evidence type="ECO:0000313" key="2">
    <source>
        <dbReference type="Proteomes" id="UP000011082"/>
    </source>
</evidence>
<dbReference type="RefSeq" id="XP_007603910.1">
    <property type="nucleotide sequence ID" value="XM_007603848.1"/>
</dbReference>
<keyword evidence="2" id="KW-1185">Reference proteome</keyword>
<dbReference type="InParanoid" id="L2GP04"/>
<dbReference type="GeneID" id="19881175"/>
<proteinExistence type="predicted"/>
<dbReference type="OrthoDB" id="2196381at2759"/>
<dbReference type="AlphaFoldDB" id="L2GP04"/>
<organism evidence="1 2">
    <name type="scientific">Vittaforma corneae (strain ATCC 50505)</name>
    <name type="common">Microsporidian parasite</name>
    <name type="synonym">Nosema corneum</name>
    <dbReference type="NCBI Taxonomy" id="993615"/>
    <lineage>
        <taxon>Eukaryota</taxon>
        <taxon>Fungi</taxon>
        <taxon>Fungi incertae sedis</taxon>
        <taxon>Microsporidia</taxon>
        <taxon>Nosematidae</taxon>
        <taxon>Vittaforma</taxon>
    </lineage>
</organism>
<name>L2GP04_VITCO</name>
<sequence length="457" mass="52984">MNKIREKIEKNRSSYENYPEVYKYFSDVSSCVICLKKDLKPQKASILACNQEHSKQIQTVDSKNTVQKSLTADCKHFLKRLEPQIFTKTEYLNVTVKKQSTQNNRVEVYLKFLESIDVTSSSTCFRRLDEETFSEALNLNIVDEIFINFIRKLENDPLIYDKRDKAKALNILILVFSYCNRNKINVKKLKSKIEEMSFLFTPNQSFIVDLQNDLAVDKFILELRLNTCDLNEAIFMNKVYLSISKSKEYFGLFHKRLVESLGSIEEQYALSFLKYVFTHNTVLFSCIDENQLLRLILSFYQNMGKVDYTIEIFTIVMQKAGDACQTIIGILKNLCLQSKKHQKLLMILEIRSCTSFSEVIDLIKANTESFDSLNLLFGDLKCIAGYITTDRVRIDMLRALVCFFKNLKPGFIERFLNGLLGILLGVLGTVTEISAEMIQFNRITGMIFPISYCYHKE</sequence>
<dbReference type="Proteomes" id="UP000011082">
    <property type="component" value="Unassembled WGS sequence"/>
</dbReference>
<dbReference type="EMBL" id="JH370132">
    <property type="protein sequence ID" value="ELA42359.1"/>
    <property type="molecule type" value="Genomic_DNA"/>
</dbReference>
<gene>
    <name evidence="1" type="ORF">VICG_00457</name>
</gene>
<protein>
    <submittedName>
        <fullName evidence="1">Uncharacterized protein</fullName>
    </submittedName>
</protein>
<reference evidence="2" key="1">
    <citation type="submission" date="2011-05" db="EMBL/GenBank/DDBJ databases">
        <title>The genome sequence of Vittaforma corneae strain ATCC 50505.</title>
        <authorList>
            <consortium name="The Broad Institute Genome Sequencing Platform"/>
            <person name="Cuomo C."/>
            <person name="Didier E."/>
            <person name="Bowers L."/>
            <person name="Young S.K."/>
            <person name="Zeng Q."/>
            <person name="Gargeya S."/>
            <person name="Fitzgerald M."/>
            <person name="Haas B."/>
            <person name="Abouelleil A."/>
            <person name="Alvarado L."/>
            <person name="Arachchi H.M."/>
            <person name="Berlin A."/>
            <person name="Chapman S.B."/>
            <person name="Gearin G."/>
            <person name="Goldberg J."/>
            <person name="Griggs A."/>
            <person name="Gujja S."/>
            <person name="Hansen M."/>
            <person name="Heiman D."/>
            <person name="Howarth C."/>
            <person name="Larimer J."/>
            <person name="Lui A."/>
            <person name="MacDonald P.J.P."/>
            <person name="McCowen C."/>
            <person name="Montmayeur A."/>
            <person name="Murphy C."/>
            <person name="Neiman D."/>
            <person name="Pearson M."/>
            <person name="Priest M."/>
            <person name="Roberts A."/>
            <person name="Saif S."/>
            <person name="Shea T."/>
            <person name="Sisk P."/>
            <person name="Stolte C."/>
            <person name="Sykes S."/>
            <person name="Wortman J."/>
            <person name="Nusbaum C."/>
            <person name="Birren B."/>
        </authorList>
    </citation>
    <scope>NUCLEOTIDE SEQUENCE [LARGE SCALE GENOMIC DNA]</scope>
    <source>
        <strain evidence="2">ATCC 50505</strain>
    </source>
</reference>
<accession>L2GP04</accession>
<dbReference type="HOGENOM" id="CLU_598796_0_0_1"/>